<keyword evidence="2 4" id="KW-0067">ATP-binding</keyword>
<dbReference type="InterPro" id="IPR027417">
    <property type="entry name" value="P-loop_NTPase"/>
</dbReference>
<dbReference type="Pfam" id="PF00005">
    <property type="entry name" value="ABC_tran"/>
    <property type="match status" value="1"/>
</dbReference>
<name>A0A398CTL6_9BACL</name>
<evidence type="ECO:0000313" key="4">
    <source>
        <dbReference type="EMBL" id="RIE03197.1"/>
    </source>
</evidence>
<keyword evidence="1" id="KW-0547">Nucleotide-binding</keyword>
<dbReference type="Proteomes" id="UP000266340">
    <property type="component" value="Unassembled WGS sequence"/>
</dbReference>
<evidence type="ECO:0000313" key="5">
    <source>
        <dbReference type="Proteomes" id="UP000266340"/>
    </source>
</evidence>
<evidence type="ECO:0000259" key="3">
    <source>
        <dbReference type="PROSITE" id="PS50893"/>
    </source>
</evidence>
<dbReference type="AlphaFoldDB" id="A0A398CTL6"/>
<dbReference type="SUPFAM" id="SSF52540">
    <property type="entry name" value="P-loop containing nucleoside triphosphate hydrolases"/>
    <property type="match status" value="1"/>
</dbReference>
<dbReference type="Gene3D" id="3.40.50.300">
    <property type="entry name" value="P-loop containing nucleotide triphosphate hydrolases"/>
    <property type="match status" value="1"/>
</dbReference>
<dbReference type="PROSITE" id="PS50893">
    <property type="entry name" value="ABC_TRANSPORTER_2"/>
    <property type="match status" value="1"/>
</dbReference>
<protein>
    <submittedName>
        <fullName evidence="4">ABC transporter ATP-binding protein</fullName>
    </submittedName>
</protein>
<dbReference type="CDD" id="cd03230">
    <property type="entry name" value="ABC_DR_subfamily_A"/>
    <property type="match status" value="1"/>
</dbReference>
<feature type="domain" description="ABC transporter" evidence="3">
    <location>
        <begin position="1"/>
        <end position="215"/>
    </location>
</feature>
<gene>
    <name evidence="4" type="ORF">D3H35_19120</name>
</gene>
<dbReference type="SMART" id="SM00382">
    <property type="entry name" value="AAA"/>
    <property type="match status" value="1"/>
</dbReference>
<dbReference type="InterPro" id="IPR003593">
    <property type="entry name" value="AAA+_ATPase"/>
</dbReference>
<evidence type="ECO:0000256" key="1">
    <source>
        <dbReference type="ARBA" id="ARBA00022741"/>
    </source>
</evidence>
<comment type="caution">
    <text evidence="4">The sequence shown here is derived from an EMBL/GenBank/DDBJ whole genome shotgun (WGS) entry which is preliminary data.</text>
</comment>
<dbReference type="PANTHER" id="PTHR43158">
    <property type="entry name" value="SKFA PEPTIDE EXPORT ATP-BINDING PROTEIN SKFE"/>
    <property type="match status" value="1"/>
</dbReference>
<sequence>MKKKSILDDVSFTIETGSLAGLLGPNGAGKSTLMRILCGLAEPDKGTANVFGNKPSVDTLSQLSFLPDRGKLPAWLTAGEWLRFAEGLYPDWHKSREAELVEKLGIDRSSRIGTMSRGEEARLQLLTCLTRQVRLIILDEPFTGVDLLSRERIASAVVGELADGNRTFLIATHDIREMESLFDRIVLLGGGTVKGIFDTEALRMEGKSVESCYREVFA</sequence>
<keyword evidence="5" id="KW-1185">Reference proteome</keyword>
<dbReference type="OrthoDB" id="9804819at2"/>
<proteinExistence type="predicted"/>
<accession>A0A398CTL6</accession>
<reference evidence="4 5" key="1">
    <citation type="submission" date="2018-09" db="EMBL/GenBank/DDBJ databases">
        <title>Cohnella cavernae sp. nov., isolated from a karst cave.</title>
        <authorList>
            <person name="Zhu H."/>
        </authorList>
    </citation>
    <scope>NUCLEOTIDE SEQUENCE [LARGE SCALE GENOMIC DNA]</scope>
    <source>
        <strain evidence="4 5">K2E09-144</strain>
    </source>
</reference>
<dbReference type="PANTHER" id="PTHR43158:SF1">
    <property type="entry name" value="ABC TRANSPORTER, ATP-BINDING PROTEIN"/>
    <property type="match status" value="1"/>
</dbReference>
<dbReference type="GO" id="GO:0016887">
    <property type="term" value="F:ATP hydrolysis activity"/>
    <property type="evidence" value="ECO:0007669"/>
    <property type="project" value="InterPro"/>
</dbReference>
<evidence type="ECO:0000256" key="2">
    <source>
        <dbReference type="ARBA" id="ARBA00022840"/>
    </source>
</evidence>
<organism evidence="4 5">
    <name type="scientific">Cohnella faecalis</name>
    <dbReference type="NCBI Taxonomy" id="2315694"/>
    <lineage>
        <taxon>Bacteria</taxon>
        <taxon>Bacillati</taxon>
        <taxon>Bacillota</taxon>
        <taxon>Bacilli</taxon>
        <taxon>Bacillales</taxon>
        <taxon>Paenibacillaceae</taxon>
        <taxon>Cohnella</taxon>
    </lineage>
</organism>
<dbReference type="EMBL" id="QXJM01000039">
    <property type="protein sequence ID" value="RIE03197.1"/>
    <property type="molecule type" value="Genomic_DNA"/>
</dbReference>
<dbReference type="GO" id="GO:0005524">
    <property type="term" value="F:ATP binding"/>
    <property type="evidence" value="ECO:0007669"/>
    <property type="project" value="UniProtKB-KW"/>
</dbReference>
<dbReference type="InterPro" id="IPR003439">
    <property type="entry name" value="ABC_transporter-like_ATP-bd"/>
</dbReference>